<evidence type="ECO:0000256" key="6">
    <source>
        <dbReference type="ARBA" id="ARBA00022989"/>
    </source>
</evidence>
<feature type="transmembrane region" description="Helical" evidence="10">
    <location>
        <begin position="141"/>
        <end position="160"/>
    </location>
</feature>
<dbReference type="Pfam" id="PF02949">
    <property type="entry name" value="7tm_6"/>
    <property type="match status" value="2"/>
</dbReference>
<dbReference type="PANTHER" id="PTHR21137:SF35">
    <property type="entry name" value="ODORANT RECEPTOR 19A-RELATED"/>
    <property type="match status" value="1"/>
</dbReference>
<dbReference type="GO" id="GO:0007165">
    <property type="term" value="P:signal transduction"/>
    <property type="evidence" value="ECO:0007669"/>
    <property type="project" value="UniProtKB-KW"/>
</dbReference>
<keyword evidence="2" id="KW-1003">Cell membrane</keyword>
<comment type="caution">
    <text evidence="11">The sequence shown here is derived from an EMBL/GenBank/DDBJ whole genome shotgun (WGS) entry which is preliminary data.</text>
</comment>
<sequence>MHTKSKDSSYVWINQHYKLRILSINMLKWVGLWTLESNTSSFLKCIYYIYNKIAVSAMIIFAITLFADICMMLDDLSIVTDDGCIFAGITVVLFNVINCQFTRDRIARLSYETLNSCEELCQLSEVNFTEKLKYYLWRDKIPFYSFCSLGYLLVIALIFVTPTEDGSLPIRARYPFDIKTSPGHEIGFAVEACSIFFGVTAILAIDTIIVSICNLILLQLEILNMNFQNCSTTEIKCFIDKNDDNVIEKDRSIMIQKRKSRYRFEELFKQYIQHHQRLVTMIDDLNDLFNSSMLVQMFSSTSMICLTGFQAIVVYYKNDDCIVTIKRLFRRKFNVNRNNPVTSGHAIKTWIKNFEETGSVSGQDSNFWKYSIYLGAAVSQLLYICWIGNEMITHSSSLAEAQWLSQWHDQPFDRTANLLIFSSMFSQKPLRLKAGKFYTLSLETFIAFLAINF</sequence>
<evidence type="ECO:0000256" key="1">
    <source>
        <dbReference type="ARBA" id="ARBA00004651"/>
    </source>
</evidence>
<dbReference type="EMBL" id="JACSEA010000011">
    <property type="protein sequence ID" value="KAF7389164.1"/>
    <property type="molecule type" value="Genomic_DNA"/>
</dbReference>
<dbReference type="GO" id="GO:0004984">
    <property type="term" value="F:olfactory receptor activity"/>
    <property type="evidence" value="ECO:0007669"/>
    <property type="project" value="InterPro"/>
</dbReference>
<dbReference type="InterPro" id="IPR004117">
    <property type="entry name" value="7tm6_olfct_rcpt"/>
</dbReference>
<protein>
    <recommendedName>
        <fullName evidence="10">Odorant receptor</fullName>
    </recommendedName>
</protein>
<keyword evidence="4 10" id="KW-0812">Transmembrane</keyword>
<proteinExistence type="inferred from homology"/>
<keyword evidence="12" id="KW-1185">Reference proteome</keyword>
<keyword evidence="6 10" id="KW-1133">Transmembrane helix</keyword>
<feature type="transmembrane region" description="Helical" evidence="10">
    <location>
        <begin position="85"/>
        <end position="101"/>
    </location>
</feature>
<evidence type="ECO:0000256" key="9">
    <source>
        <dbReference type="ARBA" id="ARBA00023224"/>
    </source>
</evidence>
<evidence type="ECO:0000256" key="5">
    <source>
        <dbReference type="ARBA" id="ARBA00022725"/>
    </source>
</evidence>
<evidence type="ECO:0000313" key="11">
    <source>
        <dbReference type="EMBL" id="KAF7389164.1"/>
    </source>
</evidence>
<accession>A0A834MZ73</accession>
<gene>
    <name evidence="11" type="ORF">HZH66_010301</name>
</gene>
<evidence type="ECO:0000256" key="2">
    <source>
        <dbReference type="ARBA" id="ARBA00022475"/>
    </source>
</evidence>
<dbReference type="AlphaFoldDB" id="A0A834MZ73"/>
<feature type="transmembrane region" description="Helical" evidence="10">
    <location>
        <begin position="195"/>
        <end position="218"/>
    </location>
</feature>
<keyword evidence="3 10" id="KW-0716">Sensory transduction</keyword>
<evidence type="ECO:0000313" key="12">
    <source>
        <dbReference type="Proteomes" id="UP000614350"/>
    </source>
</evidence>
<keyword evidence="7 10" id="KW-0472">Membrane</keyword>
<keyword evidence="9 10" id="KW-0807">Transducer</keyword>
<evidence type="ECO:0000256" key="4">
    <source>
        <dbReference type="ARBA" id="ARBA00022692"/>
    </source>
</evidence>
<comment type="caution">
    <text evidence="10">Lacks conserved residue(s) required for the propagation of feature annotation.</text>
</comment>
<keyword evidence="5 10" id="KW-0552">Olfaction</keyword>
<evidence type="ECO:0000256" key="10">
    <source>
        <dbReference type="RuleBase" id="RU351113"/>
    </source>
</evidence>
<feature type="transmembrane region" description="Helical" evidence="10">
    <location>
        <begin position="53"/>
        <end position="73"/>
    </location>
</feature>
<organism evidence="11 12">
    <name type="scientific">Vespula vulgaris</name>
    <name type="common">Yellow jacket</name>
    <name type="synonym">Wasp</name>
    <dbReference type="NCBI Taxonomy" id="7454"/>
    <lineage>
        <taxon>Eukaryota</taxon>
        <taxon>Metazoa</taxon>
        <taxon>Ecdysozoa</taxon>
        <taxon>Arthropoda</taxon>
        <taxon>Hexapoda</taxon>
        <taxon>Insecta</taxon>
        <taxon>Pterygota</taxon>
        <taxon>Neoptera</taxon>
        <taxon>Endopterygota</taxon>
        <taxon>Hymenoptera</taxon>
        <taxon>Apocrita</taxon>
        <taxon>Aculeata</taxon>
        <taxon>Vespoidea</taxon>
        <taxon>Vespidae</taxon>
        <taxon>Vespinae</taxon>
        <taxon>Vespula</taxon>
    </lineage>
</organism>
<evidence type="ECO:0000256" key="3">
    <source>
        <dbReference type="ARBA" id="ARBA00022606"/>
    </source>
</evidence>
<dbReference type="GO" id="GO:0005886">
    <property type="term" value="C:plasma membrane"/>
    <property type="evidence" value="ECO:0007669"/>
    <property type="project" value="UniProtKB-SubCell"/>
</dbReference>
<dbReference type="GO" id="GO:0005549">
    <property type="term" value="F:odorant binding"/>
    <property type="evidence" value="ECO:0007669"/>
    <property type="project" value="InterPro"/>
</dbReference>
<comment type="subcellular location">
    <subcellularLocation>
        <location evidence="1 10">Cell membrane</location>
        <topology evidence="1 10">Multi-pass membrane protein</topology>
    </subcellularLocation>
</comment>
<keyword evidence="8 10" id="KW-0675">Receptor</keyword>
<dbReference type="PANTHER" id="PTHR21137">
    <property type="entry name" value="ODORANT RECEPTOR"/>
    <property type="match status" value="1"/>
</dbReference>
<name>A0A834MZ73_VESVU</name>
<evidence type="ECO:0000256" key="7">
    <source>
        <dbReference type="ARBA" id="ARBA00023136"/>
    </source>
</evidence>
<comment type="similarity">
    <text evidence="10">Belongs to the insect chemoreceptor superfamily. Heteromeric odorant receptor channel (TC 1.A.69) family.</text>
</comment>
<dbReference type="Proteomes" id="UP000614350">
    <property type="component" value="Unassembled WGS sequence"/>
</dbReference>
<reference evidence="11" key="1">
    <citation type="journal article" date="2020" name="G3 (Bethesda)">
        <title>High-Quality Assemblies for Three Invasive Social Wasps from the &lt;i&gt;Vespula&lt;/i&gt; Genus.</title>
        <authorList>
            <person name="Harrop T.W.R."/>
            <person name="Guhlin J."/>
            <person name="McLaughlin G.M."/>
            <person name="Permina E."/>
            <person name="Stockwell P."/>
            <person name="Gilligan J."/>
            <person name="Le Lec M.F."/>
            <person name="Gruber M.A.M."/>
            <person name="Quinn O."/>
            <person name="Lovegrove M."/>
            <person name="Duncan E.J."/>
            <person name="Remnant E.J."/>
            <person name="Van Eeckhoven J."/>
            <person name="Graham B."/>
            <person name="Knapp R.A."/>
            <person name="Langford K.W."/>
            <person name="Kronenberg Z."/>
            <person name="Press M.O."/>
            <person name="Eacker S.M."/>
            <person name="Wilson-Rankin E.E."/>
            <person name="Purcell J."/>
            <person name="Lester P.J."/>
            <person name="Dearden P.K."/>
        </authorList>
    </citation>
    <scope>NUCLEOTIDE SEQUENCE</scope>
    <source>
        <strain evidence="11">Marl-1</strain>
    </source>
</reference>
<evidence type="ECO:0000256" key="8">
    <source>
        <dbReference type="ARBA" id="ARBA00023170"/>
    </source>
</evidence>